<name>A0A0B5FN95_9BACT</name>
<dbReference type="SUPFAM" id="SSF88723">
    <property type="entry name" value="PIN domain-like"/>
    <property type="match status" value="1"/>
</dbReference>
<dbReference type="PANTHER" id="PTHR34610:SF3">
    <property type="entry name" value="SSL7007 PROTEIN"/>
    <property type="match status" value="1"/>
</dbReference>
<protein>
    <submittedName>
        <fullName evidence="2">Twitching motility protein PilT</fullName>
    </submittedName>
</protein>
<evidence type="ECO:0000313" key="2">
    <source>
        <dbReference type="EMBL" id="AJF06049.1"/>
    </source>
</evidence>
<dbReference type="RefSeq" id="WP_040199517.1">
    <property type="nucleotide sequence ID" value="NZ_CP010311.1"/>
</dbReference>
<evidence type="ECO:0000313" key="3">
    <source>
        <dbReference type="Proteomes" id="UP000035036"/>
    </source>
</evidence>
<proteinExistence type="predicted"/>
<dbReference type="Proteomes" id="UP000035036">
    <property type="component" value="Chromosome"/>
</dbReference>
<dbReference type="KEGG" id="gsb:GSUB_05010"/>
<dbReference type="InterPro" id="IPR029060">
    <property type="entry name" value="PIN-like_dom_sf"/>
</dbReference>
<accession>A0A0B5FN95</accession>
<dbReference type="PANTHER" id="PTHR34610">
    <property type="entry name" value="SSL7007 PROTEIN"/>
    <property type="match status" value="1"/>
</dbReference>
<gene>
    <name evidence="2" type="ORF">GSUB_05010</name>
</gene>
<dbReference type="HOGENOM" id="CLU_116617_6_0_7"/>
<dbReference type="InterPro" id="IPR002850">
    <property type="entry name" value="PIN_toxin-like"/>
</dbReference>
<sequence length="141" mass="15331">MISVVIDTNVVVAGLLTAGNQSPPARILDSMLSGRFIYLLSPDLLAEYRLVLLRPAIISRHGLSIEEVDDLLEDLAAGAVWREPDKEAKAPDPGDNHLWALLACHPNATLVTGDRLLLENPPPGTKILTPREFLEKTFSAS</sequence>
<organism evidence="2 3">
    <name type="scientific">Geoalkalibacter subterraneus</name>
    <dbReference type="NCBI Taxonomy" id="483547"/>
    <lineage>
        <taxon>Bacteria</taxon>
        <taxon>Pseudomonadati</taxon>
        <taxon>Thermodesulfobacteriota</taxon>
        <taxon>Desulfuromonadia</taxon>
        <taxon>Desulfuromonadales</taxon>
        <taxon>Geoalkalibacteraceae</taxon>
        <taxon>Geoalkalibacter</taxon>
    </lineage>
</organism>
<keyword evidence="3" id="KW-1185">Reference proteome</keyword>
<reference evidence="2 3" key="1">
    <citation type="journal article" date="2015" name="Genome Announc.">
        <title>Genomes of Geoalkalibacter ferrihydriticus Z-0531T and Geoalkalibacter subterraneus Red1T, Two Haloalkaliphilic Metal-Reducing Deltaproteobacteria.</title>
        <authorList>
            <person name="Badalamenti J.P."/>
            <person name="Krajmalnik-Brown R."/>
            <person name="Torres C.I."/>
            <person name="Bond D.R."/>
        </authorList>
    </citation>
    <scope>NUCLEOTIDE SEQUENCE [LARGE SCALE GENOMIC DNA]</scope>
    <source>
        <strain evidence="2 3">Red1</strain>
    </source>
</reference>
<dbReference type="InterPro" id="IPR002716">
    <property type="entry name" value="PIN_dom"/>
</dbReference>
<dbReference type="Pfam" id="PF13470">
    <property type="entry name" value="PIN_3"/>
    <property type="match status" value="1"/>
</dbReference>
<dbReference type="EMBL" id="CP010311">
    <property type="protein sequence ID" value="AJF06049.1"/>
    <property type="molecule type" value="Genomic_DNA"/>
</dbReference>
<feature type="domain" description="PIN" evidence="1">
    <location>
        <begin position="4"/>
        <end position="115"/>
    </location>
</feature>
<evidence type="ECO:0000259" key="1">
    <source>
        <dbReference type="Pfam" id="PF13470"/>
    </source>
</evidence>
<dbReference type="STRING" id="483547.GSUB_05010"/>
<dbReference type="NCBIfam" id="TIGR00305">
    <property type="entry name" value="putative toxin-antitoxin system toxin component, PIN family"/>
    <property type="match status" value="1"/>
</dbReference>
<dbReference type="OrthoDB" id="9798108at2"/>
<dbReference type="AlphaFoldDB" id="A0A0B5FN95"/>